<accession>A0A1X9T104</accession>
<dbReference type="EMBL" id="CP018791">
    <property type="protein sequence ID" value="ARR02217.1"/>
    <property type="molecule type" value="Genomic_DNA"/>
</dbReference>
<evidence type="ECO:0000313" key="2">
    <source>
        <dbReference type="EMBL" id="ARR02217.1"/>
    </source>
</evidence>
<protein>
    <submittedName>
        <fullName evidence="2">DUF4376 domain protein</fullName>
    </submittedName>
</protein>
<reference evidence="2 3" key="1">
    <citation type="journal article" date="2017" name="Genome Biol. Evol.">
        <title>Comparative Genomic Analysis Identifies a Campylobacter Clade Deficient in Selenium Metabolism.</title>
        <authorList>
            <person name="Miller W.G."/>
            <person name="Yee E."/>
            <person name="Lopes B.S."/>
            <person name="Chapman M.H."/>
            <person name="Huynh S."/>
            <person name="Bono J.L."/>
            <person name="Parker C.T."/>
            <person name="Strachan N.J.C."/>
            <person name="Forbes K.J."/>
        </authorList>
    </citation>
    <scope>NUCLEOTIDE SEQUENCE [LARGE SCALE GENOMIC DNA]</scope>
    <source>
        <strain evidence="2 3">RM8964</strain>
    </source>
</reference>
<dbReference type="InterPro" id="IPR025484">
    <property type="entry name" value="DUF4376"/>
</dbReference>
<dbReference type="Proteomes" id="UP000194265">
    <property type="component" value="Chromosome"/>
</dbReference>
<dbReference type="RefSeq" id="WP_192940520.1">
    <property type="nucleotide sequence ID" value="NZ_CP018791.1"/>
</dbReference>
<feature type="domain" description="DUF4376" evidence="1">
    <location>
        <begin position="71"/>
        <end position="157"/>
    </location>
</feature>
<name>A0A1X9T104_9BACT</name>
<dbReference type="AlphaFoldDB" id="A0A1X9T104"/>
<organism evidence="2 3">
    <name type="scientific">Campylobacter vicugnae</name>
    <dbReference type="NCBI Taxonomy" id="1660076"/>
    <lineage>
        <taxon>Bacteria</taxon>
        <taxon>Pseudomonadati</taxon>
        <taxon>Campylobacterota</taxon>
        <taxon>Epsilonproteobacteria</taxon>
        <taxon>Campylobacterales</taxon>
        <taxon>Campylobacteraceae</taxon>
        <taxon>Campylobacter</taxon>
    </lineage>
</organism>
<dbReference type="Pfam" id="PF14301">
    <property type="entry name" value="DUF4376"/>
    <property type="match status" value="1"/>
</dbReference>
<evidence type="ECO:0000259" key="1">
    <source>
        <dbReference type="Pfam" id="PF14301"/>
    </source>
</evidence>
<gene>
    <name evidence="2" type="ORF">CVIC8964_0805</name>
</gene>
<dbReference type="STRING" id="1660074.CVIC8964_0805"/>
<evidence type="ECO:0000313" key="3">
    <source>
        <dbReference type="Proteomes" id="UP000194265"/>
    </source>
</evidence>
<sequence>MEIKAVLKKPYTDEERIEFIVNNNHNNGYQINETDTELQALGRNDLEIAKSNKLDELLGLKSTKLLTLNYGGNEFQIDSNSKINISGKVSQILLATFSGQDIGAINWITKDNKVVSFSKEEFMAFGVTVAAHTEMTLFKHNQLRTAVNNATSVEEIKAVEWED</sequence>
<proteinExistence type="predicted"/>